<dbReference type="AlphaFoldDB" id="A0A1K1PH40"/>
<dbReference type="EMBL" id="FPJE01000008">
    <property type="protein sequence ID" value="SFW46927.1"/>
    <property type="molecule type" value="Genomic_DNA"/>
</dbReference>
<gene>
    <name evidence="3" type="ORF">SAMN02927921_01785</name>
</gene>
<dbReference type="RefSeq" id="WP_072317017.1">
    <property type="nucleotide sequence ID" value="NZ_FPJE01000008.1"/>
</dbReference>
<proteinExistence type="predicted"/>
<evidence type="ECO:0000313" key="3">
    <source>
        <dbReference type="EMBL" id="SFW46927.1"/>
    </source>
</evidence>
<evidence type="ECO:0000256" key="1">
    <source>
        <dbReference type="SAM" id="SignalP"/>
    </source>
</evidence>
<organism evidence="3 4">
    <name type="scientific">Sinomicrobium oceani</name>
    <dbReference type="NCBI Taxonomy" id="1150368"/>
    <lineage>
        <taxon>Bacteria</taxon>
        <taxon>Pseudomonadati</taxon>
        <taxon>Bacteroidota</taxon>
        <taxon>Flavobacteriia</taxon>
        <taxon>Flavobacteriales</taxon>
        <taxon>Flavobacteriaceae</taxon>
        <taxon>Sinomicrobium</taxon>
    </lineage>
</organism>
<evidence type="ECO:0000313" key="4">
    <source>
        <dbReference type="Proteomes" id="UP000182248"/>
    </source>
</evidence>
<name>A0A1K1PH40_9FLAO</name>
<dbReference type="OrthoDB" id="1121756at2"/>
<reference evidence="3 4" key="1">
    <citation type="submission" date="2016-11" db="EMBL/GenBank/DDBJ databases">
        <authorList>
            <person name="Jaros S."/>
            <person name="Januszkiewicz K."/>
            <person name="Wedrychowicz H."/>
        </authorList>
    </citation>
    <scope>NUCLEOTIDE SEQUENCE [LARGE SCALE GENOMIC DNA]</scope>
    <source>
        <strain evidence="3 4">CGMCC 1.12145</strain>
    </source>
</reference>
<dbReference type="Proteomes" id="UP000182248">
    <property type="component" value="Unassembled WGS sequence"/>
</dbReference>
<dbReference type="Pfam" id="PF13648">
    <property type="entry name" value="Lipocalin_4"/>
    <property type="match status" value="1"/>
</dbReference>
<evidence type="ECO:0000259" key="2">
    <source>
        <dbReference type="Pfam" id="PF13648"/>
    </source>
</evidence>
<feature type="chain" id="PRO_5012588815" evidence="1">
    <location>
        <begin position="23"/>
        <end position="161"/>
    </location>
</feature>
<accession>A0A1K1PH40</accession>
<protein>
    <submittedName>
        <fullName evidence="3">Lipocalin-like domain-containing protein</fullName>
    </submittedName>
</protein>
<keyword evidence="1" id="KW-0732">Signal</keyword>
<dbReference type="InterPro" id="IPR024311">
    <property type="entry name" value="Lipocalin-like"/>
</dbReference>
<dbReference type="PROSITE" id="PS51257">
    <property type="entry name" value="PROKAR_LIPOPROTEIN"/>
    <property type="match status" value="1"/>
</dbReference>
<feature type="domain" description="Lipocalin-like" evidence="2">
    <location>
        <begin position="32"/>
        <end position="140"/>
    </location>
</feature>
<keyword evidence="4" id="KW-1185">Reference proteome</keyword>
<dbReference type="STRING" id="1150368.SAMN02927921_01785"/>
<feature type="signal peptide" evidence="1">
    <location>
        <begin position="1"/>
        <end position="22"/>
    </location>
</feature>
<sequence length="161" mass="17996">MTKNRVTLILLIVLLASSCSLSKANKGYRGAIVGNWILNDVTYKGNSGNFKSVLFNDVTDACFKGSQWFFRNSNSTGSYTINPGGECMEGTRNIRWSVNEKGDGVNQLQFKFIDEKRNDVSGGYGYRLDIVTLNEQQMTLQTNTSVEGEPITVVYNFSRSY</sequence>